<gene>
    <name evidence="6" type="ORF">C5F51_13490</name>
</gene>
<dbReference type="InterPro" id="IPR020845">
    <property type="entry name" value="AMP-binding_CS"/>
</dbReference>
<dbReference type="InterPro" id="IPR000873">
    <property type="entry name" value="AMP-dep_synth/lig_dom"/>
</dbReference>
<dbReference type="GO" id="GO:0008610">
    <property type="term" value="P:lipid biosynthetic process"/>
    <property type="evidence" value="ECO:0007669"/>
    <property type="project" value="UniProtKB-ARBA"/>
</dbReference>
<dbReference type="FunFam" id="3.40.50.980:FF:000001">
    <property type="entry name" value="Non-ribosomal peptide synthetase"/>
    <property type="match status" value="1"/>
</dbReference>
<dbReference type="Gene3D" id="3.40.50.980">
    <property type="match status" value="2"/>
</dbReference>
<keyword evidence="2" id="KW-0596">Phosphopantetheine</keyword>
<feature type="compositionally biased region" description="Basic and acidic residues" evidence="4">
    <location>
        <begin position="582"/>
        <end position="600"/>
    </location>
</feature>
<dbReference type="FunFam" id="2.30.38.10:FF:000001">
    <property type="entry name" value="Non-ribosomal peptide synthetase PvdI"/>
    <property type="match status" value="1"/>
</dbReference>
<dbReference type="PANTHER" id="PTHR45527">
    <property type="entry name" value="NONRIBOSOMAL PEPTIDE SYNTHETASE"/>
    <property type="match status" value="1"/>
</dbReference>
<dbReference type="Proteomes" id="UP000238356">
    <property type="component" value="Unassembled WGS sequence"/>
</dbReference>
<dbReference type="Pfam" id="PF00668">
    <property type="entry name" value="Condensation"/>
    <property type="match status" value="1"/>
</dbReference>
<name>A0A2S6A7B2_9NOCA</name>
<dbReference type="SUPFAM" id="SSF47336">
    <property type="entry name" value="ACP-like"/>
    <property type="match status" value="1"/>
</dbReference>
<evidence type="ECO:0000256" key="4">
    <source>
        <dbReference type="SAM" id="MobiDB-lite"/>
    </source>
</evidence>
<evidence type="ECO:0000259" key="5">
    <source>
        <dbReference type="PROSITE" id="PS50075"/>
    </source>
</evidence>
<sequence length="1052" mass="114236">MTALSAQEPAAGKLSAGQRRIWFLQTRDPQDTTLNCCAVYRLTGAVDADRLRSAIAGTIARQDILRTIYTVGEDDEPRAVVRSDATPSWQEVDLRDLADASRERRAEVLIRREAGRPFDPSSETPLRCLLIRTDERRFLLTLVVHTIAWDEASWQIFFDEVGARYDAATVPAAPESRGDDRVRSLRDAEGSGAPAPATEVARSYWRNALSPLPQPLELPGRVVAPLPSLRTARIRAELPADVAMRVTEFAHREGATPFTVLLAAFDGLIHRYTAATDFLVCVPATVRSADDTGIGYFGNTLLLRTTVDPADSFLDCLREVNDRAATAFGHRGTPIDQVIADLNPERGSGRDGLEQVARIEFGIRRTASLTLDGIAATAVDVGSPTTRMPLSLTVITAGDVAERIEIIYQADEFDPRILEQFLNHYVRVLTVATAEPERRIGELDIFGVRDRADILEQSHGELVPVAPTTLVDLFERRVAADPGAVALVDARDGDRELSYDYLNRRANRLAHQLIRQRIGAEDVVALRLSTSVDFVVAVVAVLKTGAAYLPIDPAYPADRVEFLIADARPALVLDAEDLRAAERAARTSPQHDPRDSDRVRPLRPGNLAYVIYTSGSTGTPKGAAVSHAAIAEHLVGFCAQWGVGAEDRLLQSSSISFDASLLDIFVPLTLGAGLVIPKVNAFDDIPYVAELISRCGVTVLHMVPSMLSTLLMLPEVSRWRALRHVPVGGEALYGEVADRFAGIFEAELRNHYGPTEAVVSATHHTVEGPQGTRIVPIGRPNRNVALYLLDERLQLVPTGVAGEIYLGGAQLARGYLGRAAATAERFVADPFAPGQRLYRTGDLARRNGNGELEFLGRADEQVTVRGHRIELAEVQAAVGAHPDVAHCVAAAVTDDVLGTVLAAYLVPVRRENGSAAVDPESVRAHAAAVLPPYMVPGAFAIIDEIPLTEHGKLDRRALPVPQRSPVEPYREPNTAVETRIAELFGRMFGRERIGAEDSFFELGGHSLLAVRLLAWIRAEFGVRIGVRALFDTPTVAGLAARVEVSTASVSLA</sequence>
<evidence type="ECO:0000313" key="6">
    <source>
        <dbReference type="EMBL" id="PPJ28583.1"/>
    </source>
</evidence>
<comment type="caution">
    <text evidence="6">The sequence shown here is derived from an EMBL/GenBank/DDBJ whole genome shotgun (WGS) entry which is preliminary data.</text>
</comment>
<dbReference type="Gene3D" id="3.30.559.30">
    <property type="entry name" value="Nonribosomal peptide synthetase, condensation domain"/>
    <property type="match status" value="1"/>
</dbReference>
<comment type="cofactor">
    <cofactor evidence="1">
        <name>pantetheine 4'-phosphate</name>
        <dbReference type="ChEBI" id="CHEBI:47942"/>
    </cofactor>
</comment>
<dbReference type="GO" id="GO:0005737">
    <property type="term" value="C:cytoplasm"/>
    <property type="evidence" value="ECO:0007669"/>
    <property type="project" value="TreeGrafter"/>
</dbReference>
<dbReference type="UniPathway" id="UPA00011"/>
<feature type="region of interest" description="Disordered" evidence="4">
    <location>
        <begin position="172"/>
        <end position="196"/>
    </location>
</feature>
<dbReference type="InterPro" id="IPR023213">
    <property type="entry name" value="CAT-like_dom_sf"/>
</dbReference>
<accession>A0A2S6A7B2</accession>
<dbReference type="SUPFAM" id="SSF52777">
    <property type="entry name" value="CoA-dependent acyltransferases"/>
    <property type="match status" value="2"/>
</dbReference>
<dbReference type="Pfam" id="PF00501">
    <property type="entry name" value="AMP-binding"/>
    <property type="match status" value="1"/>
</dbReference>
<evidence type="ECO:0000256" key="3">
    <source>
        <dbReference type="ARBA" id="ARBA00022553"/>
    </source>
</evidence>
<dbReference type="Pfam" id="PF13193">
    <property type="entry name" value="AMP-binding_C"/>
    <property type="match status" value="1"/>
</dbReference>
<dbReference type="Pfam" id="PF00550">
    <property type="entry name" value="PP-binding"/>
    <property type="match status" value="1"/>
</dbReference>
<dbReference type="InterPro" id="IPR045851">
    <property type="entry name" value="AMP-bd_C_sf"/>
</dbReference>
<dbReference type="InterPro" id="IPR009081">
    <property type="entry name" value="PP-bd_ACP"/>
</dbReference>
<evidence type="ECO:0000313" key="7">
    <source>
        <dbReference type="Proteomes" id="UP000238356"/>
    </source>
</evidence>
<dbReference type="GO" id="GO:0044550">
    <property type="term" value="P:secondary metabolite biosynthetic process"/>
    <property type="evidence" value="ECO:0007669"/>
    <property type="project" value="TreeGrafter"/>
</dbReference>
<dbReference type="Gene3D" id="2.30.38.10">
    <property type="entry name" value="Luciferase, Domain 3"/>
    <property type="match status" value="1"/>
</dbReference>
<protein>
    <submittedName>
        <fullName evidence="6">Non-ribosomal peptide synthetase</fullName>
    </submittedName>
</protein>
<feature type="region of interest" description="Disordered" evidence="4">
    <location>
        <begin position="582"/>
        <end position="601"/>
    </location>
</feature>
<dbReference type="InterPro" id="IPR001242">
    <property type="entry name" value="Condensation_dom"/>
</dbReference>
<dbReference type="InterPro" id="IPR025110">
    <property type="entry name" value="AMP-bd_C"/>
</dbReference>
<feature type="domain" description="Carrier" evidence="5">
    <location>
        <begin position="971"/>
        <end position="1046"/>
    </location>
</feature>
<dbReference type="Gene3D" id="3.30.559.10">
    <property type="entry name" value="Chloramphenicol acetyltransferase-like domain"/>
    <property type="match status" value="1"/>
</dbReference>
<dbReference type="GO" id="GO:0072330">
    <property type="term" value="P:monocarboxylic acid biosynthetic process"/>
    <property type="evidence" value="ECO:0007669"/>
    <property type="project" value="UniProtKB-ARBA"/>
</dbReference>
<dbReference type="InterPro" id="IPR036736">
    <property type="entry name" value="ACP-like_sf"/>
</dbReference>
<dbReference type="InterPro" id="IPR006162">
    <property type="entry name" value="Ppantetheine_attach_site"/>
</dbReference>
<organism evidence="6 7">
    <name type="scientific">Nocardia nova</name>
    <dbReference type="NCBI Taxonomy" id="37330"/>
    <lineage>
        <taxon>Bacteria</taxon>
        <taxon>Bacillati</taxon>
        <taxon>Actinomycetota</taxon>
        <taxon>Actinomycetes</taxon>
        <taxon>Mycobacteriales</taxon>
        <taxon>Nocardiaceae</taxon>
        <taxon>Nocardia</taxon>
    </lineage>
</organism>
<dbReference type="InterPro" id="IPR029058">
    <property type="entry name" value="AB_hydrolase_fold"/>
</dbReference>
<dbReference type="GO" id="GO:0003824">
    <property type="term" value="F:catalytic activity"/>
    <property type="evidence" value="ECO:0007669"/>
    <property type="project" value="InterPro"/>
</dbReference>
<feature type="compositionally biased region" description="Basic and acidic residues" evidence="4">
    <location>
        <begin position="176"/>
        <end position="189"/>
    </location>
</feature>
<dbReference type="NCBIfam" id="TIGR01733">
    <property type="entry name" value="AA-adenyl-dom"/>
    <property type="match status" value="1"/>
</dbReference>
<proteinExistence type="predicted"/>
<dbReference type="Gene3D" id="3.30.300.30">
    <property type="match status" value="1"/>
</dbReference>
<dbReference type="PANTHER" id="PTHR45527:SF1">
    <property type="entry name" value="FATTY ACID SYNTHASE"/>
    <property type="match status" value="1"/>
</dbReference>
<keyword evidence="3" id="KW-0597">Phosphoprotein</keyword>
<dbReference type="PROSITE" id="PS00455">
    <property type="entry name" value="AMP_BINDING"/>
    <property type="match status" value="1"/>
</dbReference>
<dbReference type="FunFam" id="3.40.50.12780:FF:000012">
    <property type="entry name" value="Non-ribosomal peptide synthetase"/>
    <property type="match status" value="1"/>
</dbReference>
<dbReference type="RefSeq" id="WP_104363237.1">
    <property type="nucleotide sequence ID" value="NZ_PSZD01000007.1"/>
</dbReference>
<dbReference type="GO" id="GO:0031177">
    <property type="term" value="F:phosphopantetheine binding"/>
    <property type="evidence" value="ECO:0007669"/>
    <property type="project" value="InterPro"/>
</dbReference>
<dbReference type="Gene3D" id="3.40.50.1820">
    <property type="entry name" value="alpha/beta hydrolase"/>
    <property type="match status" value="1"/>
</dbReference>
<dbReference type="PROSITE" id="PS50075">
    <property type="entry name" value="CARRIER"/>
    <property type="match status" value="1"/>
</dbReference>
<evidence type="ECO:0000256" key="1">
    <source>
        <dbReference type="ARBA" id="ARBA00001957"/>
    </source>
</evidence>
<evidence type="ECO:0000256" key="2">
    <source>
        <dbReference type="ARBA" id="ARBA00022450"/>
    </source>
</evidence>
<dbReference type="InterPro" id="IPR010071">
    <property type="entry name" value="AA_adenyl_dom"/>
</dbReference>
<keyword evidence="7" id="KW-1185">Reference proteome</keyword>
<dbReference type="FunFam" id="1.10.1200.10:FF:000016">
    <property type="entry name" value="Non-ribosomal peptide synthase"/>
    <property type="match status" value="1"/>
</dbReference>
<dbReference type="GO" id="GO:0043041">
    <property type="term" value="P:amino acid activation for nonribosomal peptide biosynthetic process"/>
    <property type="evidence" value="ECO:0007669"/>
    <property type="project" value="TreeGrafter"/>
</dbReference>
<dbReference type="PROSITE" id="PS00012">
    <property type="entry name" value="PHOSPHOPANTETHEINE"/>
    <property type="match status" value="1"/>
</dbReference>
<dbReference type="InterPro" id="IPR020806">
    <property type="entry name" value="PKS_PP-bd"/>
</dbReference>
<dbReference type="AlphaFoldDB" id="A0A2S6A7B2"/>
<reference evidence="6 7" key="1">
    <citation type="submission" date="2018-02" db="EMBL/GenBank/DDBJ databases">
        <title>8 Nocardia nova and 1 Nocardia cyriacigeorgica strain used for evolution to TMP-SMX.</title>
        <authorList>
            <person name="Mehta H."/>
            <person name="Weng J."/>
            <person name="Shamoo Y."/>
        </authorList>
    </citation>
    <scope>NUCLEOTIDE SEQUENCE [LARGE SCALE GENOMIC DNA]</scope>
    <source>
        <strain evidence="6 7">BAA2227</strain>
    </source>
</reference>
<dbReference type="EMBL" id="PSZD01000007">
    <property type="protein sequence ID" value="PPJ28583.1"/>
    <property type="molecule type" value="Genomic_DNA"/>
</dbReference>
<dbReference type="SUPFAM" id="SSF56801">
    <property type="entry name" value="Acetyl-CoA synthetase-like"/>
    <property type="match status" value="1"/>
</dbReference>
<dbReference type="SMART" id="SM00823">
    <property type="entry name" value="PKS_PP"/>
    <property type="match status" value="1"/>
</dbReference>